<dbReference type="PANTHER" id="PTHR43267">
    <property type="entry name" value="TRNA THREONYLCARBAMOYLADENOSINE DEHYDRATASE"/>
    <property type="match status" value="1"/>
</dbReference>
<sequence length="297" mass="31041">MNPNSDSRLGQTVADMAEKIHDPAKRPVQVISEARAQQAAELCQTGLARAYTAALEAGIWPVRYMRNATSLSTQDQLKLAESGIAVIGAGGLGGHIAAGAARTGIGKITIADPDAFAESNLNRQAMCFSETLGTNKAKAAKKILAAINPAVDVRAFTVAMDRQNAGEILEGADAAADALDSVASRMTLAAACRQAGIPLVHAAIAGLEGQVMTVFPPDPGIEALYGKPEQQSASAPSPEAMMGVPGVTPALMATLQVMEIIKILLGRGRVLRNRMLYVDLENAGFQEFSFDNDSDPS</sequence>
<keyword evidence="2" id="KW-0808">Transferase</keyword>
<accession>A0A7W0HLM1</accession>
<dbReference type="AlphaFoldDB" id="A0A7W0HLM1"/>
<dbReference type="Pfam" id="PF00899">
    <property type="entry name" value="ThiF"/>
    <property type="match status" value="1"/>
</dbReference>
<evidence type="ECO:0000313" key="2">
    <source>
        <dbReference type="EMBL" id="MBA2882438.1"/>
    </source>
</evidence>
<comment type="caution">
    <text evidence="2">The sequence shown here is derived from an EMBL/GenBank/DDBJ whole genome shotgun (WGS) entry which is preliminary data.</text>
</comment>
<dbReference type="GO" id="GO:0061504">
    <property type="term" value="P:cyclic threonylcarbamoyladenosine biosynthetic process"/>
    <property type="evidence" value="ECO:0007669"/>
    <property type="project" value="TreeGrafter"/>
</dbReference>
<dbReference type="InterPro" id="IPR035985">
    <property type="entry name" value="Ubiquitin-activating_enz"/>
</dbReference>
<dbReference type="GO" id="GO:0008641">
    <property type="term" value="F:ubiquitin-like modifier activating enzyme activity"/>
    <property type="evidence" value="ECO:0007669"/>
    <property type="project" value="InterPro"/>
</dbReference>
<dbReference type="InterPro" id="IPR000594">
    <property type="entry name" value="ThiF_NAD_FAD-bd"/>
</dbReference>
<organism evidence="2 3">
    <name type="scientific">Desulfosalsimonas propionicica</name>
    <dbReference type="NCBI Taxonomy" id="332175"/>
    <lineage>
        <taxon>Bacteria</taxon>
        <taxon>Pseudomonadati</taxon>
        <taxon>Thermodesulfobacteriota</taxon>
        <taxon>Desulfobacteria</taxon>
        <taxon>Desulfobacterales</taxon>
        <taxon>Desulfosalsimonadaceae</taxon>
        <taxon>Desulfosalsimonas</taxon>
    </lineage>
</organism>
<dbReference type="EMBL" id="JACDUS010000009">
    <property type="protein sequence ID" value="MBA2882438.1"/>
    <property type="molecule type" value="Genomic_DNA"/>
</dbReference>
<evidence type="ECO:0000313" key="3">
    <source>
        <dbReference type="Proteomes" id="UP000525298"/>
    </source>
</evidence>
<dbReference type="CDD" id="cd00757">
    <property type="entry name" value="ThiF_MoeB_HesA_family"/>
    <property type="match status" value="1"/>
</dbReference>
<protein>
    <submittedName>
        <fullName evidence="2">Molybdopterin/thiamine biosynthesis adenylyltransferase</fullName>
    </submittedName>
</protein>
<name>A0A7W0HLM1_9BACT</name>
<dbReference type="Proteomes" id="UP000525298">
    <property type="component" value="Unassembled WGS sequence"/>
</dbReference>
<keyword evidence="3" id="KW-1185">Reference proteome</keyword>
<evidence type="ECO:0000259" key="1">
    <source>
        <dbReference type="Pfam" id="PF00899"/>
    </source>
</evidence>
<dbReference type="GO" id="GO:0061503">
    <property type="term" value="F:tRNA threonylcarbamoyladenosine dehydratase"/>
    <property type="evidence" value="ECO:0007669"/>
    <property type="project" value="TreeGrafter"/>
</dbReference>
<dbReference type="InterPro" id="IPR045886">
    <property type="entry name" value="ThiF/MoeB/HesA"/>
</dbReference>
<proteinExistence type="predicted"/>
<keyword evidence="2" id="KW-0548">Nucleotidyltransferase</keyword>
<dbReference type="Gene3D" id="3.40.50.720">
    <property type="entry name" value="NAD(P)-binding Rossmann-like Domain"/>
    <property type="match status" value="1"/>
</dbReference>
<feature type="domain" description="THIF-type NAD/FAD binding fold" evidence="1">
    <location>
        <begin position="65"/>
        <end position="290"/>
    </location>
</feature>
<dbReference type="RefSeq" id="WP_181552070.1">
    <property type="nucleotide sequence ID" value="NZ_JACDUS010000009.1"/>
</dbReference>
<gene>
    <name evidence="2" type="ORF">HNR65_002785</name>
</gene>
<dbReference type="PANTHER" id="PTHR43267:SF1">
    <property type="entry name" value="TRNA THREONYLCARBAMOYLADENOSINE DEHYDRATASE"/>
    <property type="match status" value="1"/>
</dbReference>
<dbReference type="GO" id="GO:0016779">
    <property type="term" value="F:nucleotidyltransferase activity"/>
    <property type="evidence" value="ECO:0007669"/>
    <property type="project" value="UniProtKB-KW"/>
</dbReference>
<dbReference type="SUPFAM" id="SSF69572">
    <property type="entry name" value="Activating enzymes of the ubiquitin-like proteins"/>
    <property type="match status" value="1"/>
</dbReference>
<reference evidence="2 3" key="1">
    <citation type="submission" date="2020-07" db="EMBL/GenBank/DDBJ databases">
        <title>Genomic Encyclopedia of Type Strains, Phase IV (KMG-IV): sequencing the most valuable type-strain genomes for metagenomic binning, comparative biology and taxonomic classification.</title>
        <authorList>
            <person name="Goeker M."/>
        </authorList>
    </citation>
    <scope>NUCLEOTIDE SEQUENCE [LARGE SCALE GENOMIC DNA]</scope>
    <source>
        <strain evidence="2 3">DSM 17721</strain>
    </source>
</reference>